<dbReference type="Proteomes" id="UP000799776">
    <property type="component" value="Unassembled WGS sequence"/>
</dbReference>
<dbReference type="PANTHER" id="PTHR35340:SF9">
    <property type="entry name" value="ASST-DOMAIN-CONTAINING PROTEIN"/>
    <property type="match status" value="1"/>
</dbReference>
<dbReference type="InterPro" id="IPR053143">
    <property type="entry name" value="Arylsulfate_ST"/>
</dbReference>
<name>A0A9P4HN56_9PEZI</name>
<dbReference type="Pfam" id="PF14269">
    <property type="entry name" value="Arylsulfotran_2"/>
    <property type="match status" value="1"/>
</dbReference>
<reference evidence="2" key="1">
    <citation type="journal article" date="2020" name="Stud. Mycol.">
        <title>101 Dothideomycetes genomes: a test case for predicting lifestyles and emergence of pathogens.</title>
        <authorList>
            <person name="Haridas S."/>
            <person name="Albert R."/>
            <person name="Binder M."/>
            <person name="Bloem J."/>
            <person name="Labutti K."/>
            <person name="Salamov A."/>
            <person name="Andreopoulos B."/>
            <person name="Baker S."/>
            <person name="Barry K."/>
            <person name="Bills G."/>
            <person name="Bluhm B."/>
            <person name="Cannon C."/>
            <person name="Castanera R."/>
            <person name="Culley D."/>
            <person name="Daum C."/>
            <person name="Ezra D."/>
            <person name="Gonzalez J."/>
            <person name="Henrissat B."/>
            <person name="Kuo A."/>
            <person name="Liang C."/>
            <person name="Lipzen A."/>
            <person name="Lutzoni F."/>
            <person name="Magnuson J."/>
            <person name="Mondo S."/>
            <person name="Nolan M."/>
            <person name="Ohm R."/>
            <person name="Pangilinan J."/>
            <person name="Park H.-J."/>
            <person name="Ramirez L."/>
            <person name="Alfaro M."/>
            <person name="Sun H."/>
            <person name="Tritt A."/>
            <person name="Yoshinaga Y."/>
            <person name="Zwiers L.-H."/>
            <person name="Turgeon B."/>
            <person name="Goodwin S."/>
            <person name="Spatafora J."/>
            <person name="Crous P."/>
            <person name="Grigoriev I."/>
        </authorList>
    </citation>
    <scope>NUCLEOTIDE SEQUENCE</scope>
    <source>
        <strain evidence="2">CBS 121410</strain>
    </source>
</reference>
<sequence>MASFSISRTLVAASSLFAAVRAVDNTTEPISTFYSRPDLQAPALNCTISDGAIPGYMFLAPYGATQSGPYIYDKSCNLIWSGWAQAGPASSHDLTVCAYNGSDHLCVFQGNQALGYARGHGMIYDNTYTAVKSIQIGEDGFDVDQHEFNMLDDGYSALVTAYKQIPYDLSDYNITTGVGYLMTGVFQEIEVETGNVLFNWNSLDHVPLNESVVLPNGSDTSGTGLTASTAWDYFHINAIDKSSYSNTYLVSARHTSTIYNLNTTDGSINWRLSYLGASDFTIQNFNFSFQHDVRFVSENETTTIISFFDNASNGYNNTNSESSGLVVALDMTSMTATLLVRTNVPDGGVLSTSQGNLQLLPNGGYFNGWGSEDDITEYAADGTPVLHATFGAYPVMNYRAFTYNWTAAPTTSPALYAYAQNASAPTALYVSWNGATEVAGWRFFGGDETGNVTTSLGEAKWAGFETGFMADGYYPYVYAEAVAENGTSLGKSSVGNTFVPNALYASSCDAVACPTATAYGS</sequence>
<dbReference type="InterPro" id="IPR039535">
    <property type="entry name" value="ASST-like"/>
</dbReference>
<gene>
    <name evidence="2" type="ORF">K490DRAFT_68486</name>
</gene>
<feature type="chain" id="PRO_5040505563" description="ASST-domain-containing protein" evidence="1">
    <location>
        <begin position="23"/>
        <end position="521"/>
    </location>
</feature>
<feature type="signal peptide" evidence="1">
    <location>
        <begin position="1"/>
        <end position="22"/>
    </location>
</feature>
<accession>A0A9P4HN56</accession>
<dbReference type="PANTHER" id="PTHR35340">
    <property type="entry name" value="PQQ ENZYME REPEAT PROTEIN-RELATED"/>
    <property type="match status" value="1"/>
</dbReference>
<keyword evidence="1" id="KW-0732">Signal</keyword>
<dbReference type="OrthoDB" id="5427350at2759"/>
<evidence type="ECO:0008006" key="4">
    <source>
        <dbReference type="Google" id="ProtNLM"/>
    </source>
</evidence>
<comment type="caution">
    <text evidence="2">The sequence shown here is derived from an EMBL/GenBank/DDBJ whole genome shotgun (WGS) entry which is preliminary data.</text>
</comment>
<keyword evidence="3" id="KW-1185">Reference proteome</keyword>
<evidence type="ECO:0000256" key="1">
    <source>
        <dbReference type="SAM" id="SignalP"/>
    </source>
</evidence>
<evidence type="ECO:0000313" key="2">
    <source>
        <dbReference type="EMBL" id="KAF2084729.1"/>
    </source>
</evidence>
<proteinExistence type="predicted"/>
<dbReference type="EMBL" id="ML978738">
    <property type="protein sequence ID" value="KAF2084729.1"/>
    <property type="molecule type" value="Genomic_DNA"/>
</dbReference>
<organism evidence="2 3">
    <name type="scientific">Saccharata proteae CBS 121410</name>
    <dbReference type="NCBI Taxonomy" id="1314787"/>
    <lineage>
        <taxon>Eukaryota</taxon>
        <taxon>Fungi</taxon>
        <taxon>Dikarya</taxon>
        <taxon>Ascomycota</taxon>
        <taxon>Pezizomycotina</taxon>
        <taxon>Dothideomycetes</taxon>
        <taxon>Dothideomycetes incertae sedis</taxon>
        <taxon>Botryosphaeriales</taxon>
        <taxon>Saccharataceae</taxon>
        <taxon>Saccharata</taxon>
    </lineage>
</organism>
<dbReference type="AlphaFoldDB" id="A0A9P4HN56"/>
<protein>
    <recommendedName>
        <fullName evidence="4">ASST-domain-containing protein</fullName>
    </recommendedName>
</protein>
<evidence type="ECO:0000313" key="3">
    <source>
        <dbReference type="Proteomes" id="UP000799776"/>
    </source>
</evidence>